<keyword evidence="9 11" id="KW-0472">Membrane</keyword>
<evidence type="ECO:0000256" key="3">
    <source>
        <dbReference type="ARBA" id="ARBA00022516"/>
    </source>
</evidence>
<reference evidence="12" key="2">
    <citation type="journal article" date="2023" name="Science">
        <title>Genomic signatures of disease resistance in endangered staghorn corals.</title>
        <authorList>
            <person name="Vollmer S.V."/>
            <person name="Selwyn J.D."/>
            <person name="Despard B.A."/>
            <person name="Roesel C.L."/>
        </authorList>
    </citation>
    <scope>NUCLEOTIDE SEQUENCE</scope>
    <source>
        <strain evidence="12">K2</strain>
    </source>
</reference>
<keyword evidence="10" id="KW-0012">Acyltransferase</keyword>
<evidence type="ECO:0000313" key="13">
    <source>
        <dbReference type="Proteomes" id="UP001249851"/>
    </source>
</evidence>
<proteinExistence type="inferred from homology"/>
<keyword evidence="13" id="KW-1185">Reference proteome</keyword>
<feature type="transmembrane region" description="Helical" evidence="11">
    <location>
        <begin position="42"/>
        <end position="58"/>
    </location>
</feature>
<organism evidence="12 13">
    <name type="scientific">Acropora cervicornis</name>
    <name type="common">Staghorn coral</name>
    <dbReference type="NCBI Taxonomy" id="6130"/>
    <lineage>
        <taxon>Eukaryota</taxon>
        <taxon>Metazoa</taxon>
        <taxon>Cnidaria</taxon>
        <taxon>Anthozoa</taxon>
        <taxon>Hexacorallia</taxon>
        <taxon>Scleractinia</taxon>
        <taxon>Astrocoeniina</taxon>
        <taxon>Acroporidae</taxon>
        <taxon>Acropora</taxon>
    </lineage>
</organism>
<evidence type="ECO:0000256" key="6">
    <source>
        <dbReference type="ARBA" id="ARBA00022824"/>
    </source>
</evidence>
<keyword evidence="7 11" id="KW-1133">Transmembrane helix</keyword>
<keyword evidence="4 11" id="KW-0808">Transferase</keyword>
<dbReference type="InterPro" id="IPR007130">
    <property type="entry name" value="DAGAT"/>
</dbReference>
<dbReference type="GO" id="GO:0004144">
    <property type="term" value="F:diacylglycerol O-acyltransferase activity"/>
    <property type="evidence" value="ECO:0007669"/>
    <property type="project" value="TreeGrafter"/>
</dbReference>
<evidence type="ECO:0000256" key="10">
    <source>
        <dbReference type="ARBA" id="ARBA00023315"/>
    </source>
</evidence>
<evidence type="ECO:0000313" key="12">
    <source>
        <dbReference type="EMBL" id="KAK2573405.1"/>
    </source>
</evidence>
<accession>A0AAD9R5G8</accession>
<comment type="caution">
    <text evidence="12">The sequence shown here is derived from an EMBL/GenBank/DDBJ whole genome shotgun (WGS) entry which is preliminary data.</text>
</comment>
<evidence type="ECO:0000256" key="5">
    <source>
        <dbReference type="ARBA" id="ARBA00022692"/>
    </source>
</evidence>
<dbReference type="Pfam" id="PF03982">
    <property type="entry name" value="DAGAT"/>
    <property type="match status" value="1"/>
</dbReference>
<keyword evidence="8" id="KW-0443">Lipid metabolism</keyword>
<evidence type="ECO:0000256" key="1">
    <source>
        <dbReference type="ARBA" id="ARBA00004477"/>
    </source>
</evidence>
<keyword evidence="3" id="KW-0444">Lipid biosynthesis</keyword>
<dbReference type="PANTHER" id="PTHR12317">
    <property type="entry name" value="DIACYLGLYCEROL O-ACYLTRANSFERASE"/>
    <property type="match status" value="1"/>
</dbReference>
<evidence type="ECO:0000256" key="8">
    <source>
        <dbReference type="ARBA" id="ARBA00023098"/>
    </source>
</evidence>
<dbReference type="PANTHER" id="PTHR12317:SF79">
    <property type="entry name" value="ACYLTRANSFERASE"/>
    <property type="match status" value="1"/>
</dbReference>
<dbReference type="GO" id="GO:0019432">
    <property type="term" value="P:triglyceride biosynthetic process"/>
    <property type="evidence" value="ECO:0007669"/>
    <property type="project" value="TreeGrafter"/>
</dbReference>
<comment type="subcellular location">
    <subcellularLocation>
        <location evidence="1 11">Endoplasmic reticulum membrane</location>
        <topology evidence="1 11">Multi-pass membrane protein</topology>
    </subcellularLocation>
</comment>
<gene>
    <name evidence="12" type="ORF">P5673_001055</name>
</gene>
<dbReference type="AlphaFoldDB" id="A0AAD9R5G8"/>
<name>A0AAD9R5G8_ACRCE</name>
<protein>
    <recommendedName>
        <fullName evidence="11">Acyltransferase</fullName>
        <ecNumber evidence="11">2.3.1.-</ecNumber>
    </recommendedName>
</protein>
<keyword evidence="6 11" id="KW-0256">Endoplasmic reticulum</keyword>
<evidence type="ECO:0000256" key="7">
    <source>
        <dbReference type="ARBA" id="ARBA00022989"/>
    </source>
</evidence>
<evidence type="ECO:0000256" key="9">
    <source>
        <dbReference type="ARBA" id="ARBA00023136"/>
    </source>
</evidence>
<dbReference type="GO" id="GO:0005789">
    <property type="term" value="C:endoplasmic reticulum membrane"/>
    <property type="evidence" value="ECO:0007669"/>
    <property type="project" value="UniProtKB-SubCell"/>
</dbReference>
<keyword evidence="5 11" id="KW-0812">Transmembrane</keyword>
<dbReference type="EMBL" id="JARQWQ010000002">
    <property type="protein sequence ID" value="KAK2573405.1"/>
    <property type="molecule type" value="Genomic_DNA"/>
</dbReference>
<sequence>MTGTDFINSLFVLLLYMIGIGGLNGSLPAVVLYMIYNSQNQWLLAFIILYVTWMFIDWRTPHRGGRKIGLDIIGASFLFRSLKDYFPITLTKTTDLDPKRNYIFGYHPHGVLPDGLVISFGTNLLGFQEMFPGITPHLGAHSSEARLLTIVVPLFFLVILKAPIIREIALWLRVVDVGLESCRYVLTKMGPGNSVAINIGGAAELLDSCHKDYILTLKRRKKFVKMALETGSPLVPIFGFGQHDKFLQPSFTNFEWLGSYKSTNRTFVEKWLKIFAKGNVIPFCGKCIPYLPNDKPVAVVVGTPIHVQRVESPNDEQIEQLHNKYVEGLKQLFEVNRDKYGVPRDTKLIIQ</sequence>
<feature type="transmembrane region" description="Helical" evidence="11">
    <location>
        <begin position="12"/>
        <end position="36"/>
    </location>
</feature>
<dbReference type="EC" id="2.3.1.-" evidence="11"/>
<evidence type="ECO:0000256" key="2">
    <source>
        <dbReference type="ARBA" id="ARBA00005420"/>
    </source>
</evidence>
<evidence type="ECO:0000256" key="11">
    <source>
        <dbReference type="RuleBase" id="RU367023"/>
    </source>
</evidence>
<reference evidence="12" key="1">
    <citation type="journal article" date="2023" name="G3 (Bethesda)">
        <title>Whole genome assembly and annotation of the endangered Caribbean coral Acropora cervicornis.</title>
        <authorList>
            <person name="Selwyn J.D."/>
            <person name="Vollmer S.V."/>
        </authorList>
    </citation>
    <scope>NUCLEOTIDE SEQUENCE</scope>
    <source>
        <strain evidence="12">K2</strain>
    </source>
</reference>
<dbReference type="Proteomes" id="UP001249851">
    <property type="component" value="Unassembled WGS sequence"/>
</dbReference>
<evidence type="ECO:0000256" key="4">
    <source>
        <dbReference type="ARBA" id="ARBA00022679"/>
    </source>
</evidence>
<dbReference type="CDD" id="cd07987">
    <property type="entry name" value="LPLAT_MGAT-like"/>
    <property type="match status" value="1"/>
</dbReference>
<comment type="similarity">
    <text evidence="2 11">Belongs to the diacylglycerol acyltransferase family.</text>
</comment>